<keyword evidence="3" id="KW-0804">Transcription</keyword>
<dbReference type="GO" id="GO:0043565">
    <property type="term" value="F:sequence-specific DNA binding"/>
    <property type="evidence" value="ECO:0007669"/>
    <property type="project" value="InterPro"/>
</dbReference>
<evidence type="ECO:0000256" key="2">
    <source>
        <dbReference type="ARBA" id="ARBA00023125"/>
    </source>
</evidence>
<keyword evidence="2" id="KW-0238">DNA-binding</keyword>
<dbReference type="SUPFAM" id="SSF46689">
    <property type="entry name" value="Homeodomain-like"/>
    <property type="match status" value="1"/>
</dbReference>
<name>A0A381RCX4_9ZZZZ</name>
<evidence type="ECO:0000256" key="1">
    <source>
        <dbReference type="ARBA" id="ARBA00023015"/>
    </source>
</evidence>
<organism evidence="5">
    <name type="scientific">marine metagenome</name>
    <dbReference type="NCBI Taxonomy" id="408172"/>
    <lineage>
        <taxon>unclassified sequences</taxon>
        <taxon>metagenomes</taxon>
        <taxon>ecological metagenomes</taxon>
    </lineage>
</organism>
<dbReference type="SMART" id="SM00342">
    <property type="entry name" value="HTH_ARAC"/>
    <property type="match status" value="1"/>
</dbReference>
<proteinExistence type="predicted"/>
<dbReference type="EMBL" id="UINC01001711">
    <property type="protein sequence ID" value="SUZ87143.1"/>
    <property type="molecule type" value="Genomic_DNA"/>
</dbReference>
<dbReference type="Gene3D" id="1.10.10.60">
    <property type="entry name" value="Homeodomain-like"/>
    <property type="match status" value="2"/>
</dbReference>
<dbReference type="PROSITE" id="PS01124">
    <property type="entry name" value="HTH_ARAC_FAMILY_2"/>
    <property type="match status" value="1"/>
</dbReference>
<dbReference type="InterPro" id="IPR018060">
    <property type="entry name" value="HTH_AraC"/>
</dbReference>
<dbReference type="AlphaFoldDB" id="A0A381RCX4"/>
<dbReference type="GO" id="GO:0003700">
    <property type="term" value="F:DNA-binding transcription factor activity"/>
    <property type="evidence" value="ECO:0007669"/>
    <property type="project" value="InterPro"/>
</dbReference>
<reference evidence="5" key="1">
    <citation type="submission" date="2018-05" db="EMBL/GenBank/DDBJ databases">
        <authorList>
            <person name="Lanie J.A."/>
            <person name="Ng W.-L."/>
            <person name="Kazmierczak K.M."/>
            <person name="Andrzejewski T.M."/>
            <person name="Davidsen T.M."/>
            <person name="Wayne K.J."/>
            <person name="Tettelin H."/>
            <person name="Glass J.I."/>
            <person name="Rusch D."/>
            <person name="Podicherti R."/>
            <person name="Tsui H.-C.T."/>
            <person name="Winkler M.E."/>
        </authorList>
    </citation>
    <scope>NUCLEOTIDE SEQUENCE</scope>
</reference>
<evidence type="ECO:0000259" key="4">
    <source>
        <dbReference type="PROSITE" id="PS01124"/>
    </source>
</evidence>
<evidence type="ECO:0000256" key="3">
    <source>
        <dbReference type="ARBA" id="ARBA00023163"/>
    </source>
</evidence>
<gene>
    <name evidence="5" type="ORF">METZ01_LOCUS39997</name>
</gene>
<dbReference type="InterPro" id="IPR009057">
    <property type="entry name" value="Homeodomain-like_sf"/>
</dbReference>
<feature type="domain" description="HTH araC/xylS-type" evidence="4">
    <location>
        <begin position="204"/>
        <end position="302"/>
    </location>
</feature>
<sequence length="306" mass="36206">MDKTFINVISNSLSFSLKKANVINVKRSFTIENYYDIENTIILPISGNFRYGRYKKKILNNEVLFVPAHNTISLSFGSNRSSTFAYEDFIDIKKRYLIEENVLRHSSKADRYLIMNVDVRAYNLINIFHSKYLRSMVISNNSKVLSLLKDIMREMYYSYPGSKKVIELISNQLIYEIIRIILSKQPMFSSIEENFKYFNDNKIIDLFQFIDSNLEKELSNRVLSNHLNISEDYVGQFFRNNIGFSPQDYIEHRRMERAIELLRENSDQIKSISNVVGYRDTAYFCRRFKLMFGVQAGKMKKRINEF</sequence>
<dbReference type="PANTHER" id="PTHR43280">
    <property type="entry name" value="ARAC-FAMILY TRANSCRIPTIONAL REGULATOR"/>
    <property type="match status" value="1"/>
</dbReference>
<dbReference type="Pfam" id="PF12833">
    <property type="entry name" value="HTH_18"/>
    <property type="match status" value="1"/>
</dbReference>
<keyword evidence="1" id="KW-0805">Transcription regulation</keyword>
<protein>
    <recommendedName>
        <fullName evidence="4">HTH araC/xylS-type domain-containing protein</fullName>
    </recommendedName>
</protein>
<dbReference type="PANTHER" id="PTHR43280:SF2">
    <property type="entry name" value="HTH-TYPE TRANSCRIPTIONAL REGULATOR EXSA"/>
    <property type="match status" value="1"/>
</dbReference>
<accession>A0A381RCX4</accession>
<evidence type="ECO:0000313" key="5">
    <source>
        <dbReference type="EMBL" id="SUZ87143.1"/>
    </source>
</evidence>